<accession>A0A2V5I0Z7</accession>
<gene>
    <name evidence="3" type="ORF">BO99DRAFT_372375</name>
</gene>
<dbReference type="PANTHER" id="PTHR15243:SF0">
    <property type="entry name" value="SERINE_THREONINE-PROTEIN KINASE 19"/>
    <property type="match status" value="1"/>
</dbReference>
<protein>
    <recommendedName>
        <fullName evidence="5">Serine-threonine protein kinase 19</fullName>
    </recommendedName>
</protein>
<name>A0A2V5I0Z7_ASPV1</name>
<dbReference type="EMBL" id="KZ825246">
    <property type="protein sequence ID" value="PYI13386.1"/>
    <property type="molecule type" value="Genomic_DNA"/>
</dbReference>
<dbReference type="OMA" id="MNFRWAL"/>
<evidence type="ECO:0000256" key="2">
    <source>
        <dbReference type="SAM" id="MobiDB-lite"/>
    </source>
</evidence>
<keyword evidence="4" id="KW-1185">Reference proteome</keyword>
<dbReference type="Pfam" id="PF10494">
    <property type="entry name" value="Stk19"/>
    <property type="match status" value="1"/>
</dbReference>
<dbReference type="InterPro" id="IPR018865">
    <property type="entry name" value="STK19-like"/>
</dbReference>
<evidence type="ECO:0008006" key="5">
    <source>
        <dbReference type="Google" id="ProtNLM"/>
    </source>
</evidence>
<comment type="similarity">
    <text evidence="1">Belongs to the STK19 family.</text>
</comment>
<feature type="region of interest" description="Disordered" evidence="2">
    <location>
        <begin position="1"/>
        <end position="53"/>
    </location>
</feature>
<reference evidence="3 4" key="1">
    <citation type="submission" date="2018-02" db="EMBL/GenBank/DDBJ databases">
        <title>The genomes of Aspergillus section Nigri reveals drivers in fungal speciation.</title>
        <authorList>
            <consortium name="DOE Joint Genome Institute"/>
            <person name="Vesth T.C."/>
            <person name="Nybo J."/>
            <person name="Theobald S."/>
            <person name="Brandl J."/>
            <person name="Frisvad J.C."/>
            <person name="Nielsen K.F."/>
            <person name="Lyhne E.K."/>
            <person name="Kogle M.E."/>
            <person name="Kuo A."/>
            <person name="Riley R."/>
            <person name="Clum A."/>
            <person name="Nolan M."/>
            <person name="Lipzen A."/>
            <person name="Salamov A."/>
            <person name="Henrissat B."/>
            <person name="Wiebenga A."/>
            <person name="De vries R.P."/>
            <person name="Grigoriev I.V."/>
            <person name="Mortensen U.H."/>
            <person name="Andersen M.R."/>
            <person name="Baker S.E."/>
        </authorList>
    </citation>
    <scope>NUCLEOTIDE SEQUENCE [LARGE SCALE GENOMIC DNA]</scope>
    <source>
        <strain evidence="3 4">CBS 115571</strain>
    </source>
</reference>
<evidence type="ECO:0000313" key="4">
    <source>
        <dbReference type="Proteomes" id="UP000249829"/>
    </source>
</evidence>
<dbReference type="GO" id="GO:0046579">
    <property type="term" value="P:positive regulation of Ras protein signal transduction"/>
    <property type="evidence" value="ECO:0007669"/>
    <property type="project" value="TreeGrafter"/>
</dbReference>
<evidence type="ECO:0000256" key="1">
    <source>
        <dbReference type="ARBA" id="ARBA00093458"/>
    </source>
</evidence>
<dbReference type="PANTHER" id="PTHR15243">
    <property type="entry name" value="SERINE/THREONINE-PROTEIN KINASE 19"/>
    <property type="match status" value="1"/>
</dbReference>
<organism evidence="3 4">
    <name type="scientific">Aspergillus violaceofuscus (strain CBS 115571)</name>
    <dbReference type="NCBI Taxonomy" id="1450538"/>
    <lineage>
        <taxon>Eukaryota</taxon>
        <taxon>Fungi</taxon>
        <taxon>Dikarya</taxon>
        <taxon>Ascomycota</taxon>
        <taxon>Pezizomycotina</taxon>
        <taxon>Eurotiomycetes</taxon>
        <taxon>Eurotiomycetidae</taxon>
        <taxon>Eurotiales</taxon>
        <taxon>Aspergillaceae</taxon>
        <taxon>Aspergillus</taxon>
    </lineage>
</organism>
<evidence type="ECO:0000313" key="3">
    <source>
        <dbReference type="EMBL" id="PYI13386.1"/>
    </source>
</evidence>
<proteinExistence type="inferred from homology"/>
<dbReference type="AlphaFoldDB" id="A0A2V5I0Z7"/>
<sequence length="383" mass="41374">MPLRITSAPVAGIKKNRKSNSVKPRVSPFAAHPRRKATASSTDAPNPDFTDDYDQGLLPDLGLSRYISETAPATDVMQAIHHIRTTMFEDLPQRAGMSSARIAEVLNLRRSIPPLASVAHVHTLLDAPTKVEKEIMESVSTGRVRRLIVPGRGNDAAGLGDCLVLADEWDQLVQDSLTLEESLKEKFRRVLSRIGNNTAVPGGAFTVPEIMALIRAGFLVSSSSLAQGASGVTSLPALPASSAVAAAASRKSQLDAASDNAETEHNTFFRTATLFLSLPNTGPYLRLLGASRSHLLSLLNRSGAREMPLYLLRDRWDGAVENGQSFSIAKRIRGEFAGILPGRTKKWKQLYGMSFRWALEEALGAGLIELFDTGSVGPGVRRL</sequence>
<dbReference type="Proteomes" id="UP000249829">
    <property type="component" value="Unassembled WGS sequence"/>
</dbReference>